<evidence type="ECO:0000313" key="1">
    <source>
        <dbReference type="EMBL" id="VAW98163.1"/>
    </source>
</evidence>
<reference evidence="1" key="1">
    <citation type="submission" date="2018-06" db="EMBL/GenBank/DDBJ databases">
        <authorList>
            <person name="Zhirakovskaya E."/>
        </authorList>
    </citation>
    <scope>NUCLEOTIDE SEQUENCE</scope>
</reference>
<sequence>MKKLLSTIALGLFISTSAFAAKMTVEEVNTQMATLKGKEVTVTGNVVKVNNGIMKRNFIHVQDGTGGKNTNNLIITSKQTATVGNNITATGIVVLGTDFGMGYTYPLLVEQSVIKVNK</sequence>
<proteinExistence type="predicted"/>
<name>A0A3B1ADP5_9ZZZZ</name>
<dbReference type="EMBL" id="UOFV01000134">
    <property type="protein sequence ID" value="VAW98163.1"/>
    <property type="molecule type" value="Genomic_DNA"/>
</dbReference>
<evidence type="ECO:0008006" key="2">
    <source>
        <dbReference type="Google" id="ProtNLM"/>
    </source>
</evidence>
<protein>
    <recommendedName>
        <fullName evidence="2">Bacterial OB-fold domain-containing protein</fullName>
    </recommendedName>
</protein>
<accession>A0A3B1ADP5</accession>
<organism evidence="1">
    <name type="scientific">hydrothermal vent metagenome</name>
    <dbReference type="NCBI Taxonomy" id="652676"/>
    <lineage>
        <taxon>unclassified sequences</taxon>
        <taxon>metagenomes</taxon>
        <taxon>ecological metagenomes</taxon>
    </lineage>
</organism>
<dbReference type="AlphaFoldDB" id="A0A3B1ADP5"/>
<gene>
    <name evidence="1" type="ORF">MNBD_GAMMA19-1601</name>
</gene>